<keyword evidence="7" id="KW-0472">Membrane</keyword>
<dbReference type="GO" id="GO:0005886">
    <property type="term" value="C:plasma membrane"/>
    <property type="evidence" value="ECO:0007669"/>
    <property type="project" value="UniProtKB-SubCell"/>
</dbReference>
<dbReference type="Pfam" id="PF03874">
    <property type="entry name" value="RNA_pol_Rpb4"/>
    <property type="match status" value="1"/>
</dbReference>
<sequence length="137" mass="16277">MDFIRDSIQPLSNYETYLIVKQVHENEKQMRRNADRTFEHNNIGLNTVTYETLKYLENTSCIEQTEEIMKTFYNCVKDKYNLRKLEILQMLNLRPSTPVELQLIIEDSETRLSDQQIDELLNIIVTLLPGKEMMDTQ</sequence>
<dbReference type="InterPro" id="IPR038324">
    <property type="entry name" value="Rpb4/RPC9_sf"/>
</dbReference>
<evidence type="ECO:0000256" key="9">
    <source>
        <dbReference type="ARBA" id="ARBA00023242"/>
    </source>
</evidence>
<evidence type="ECO:0000256" key="8">
    <source>
        <dbReference type="ARBA" id="ARBA00023163"/>
    </source>
</evidence>
<evidence type="ECO:0000313" key="15">
    <source>
        <dbReference type="EMBL" id="CAF0731337.1"/>
    </source>
</evidence>
<comment type="function">
    <text evidence="10">Accessory protein for the calcitonin gene-related peptide (CGRP) receptor. It modulates CGRP responsiveness in a variety of tissues.</text>
</comment>
<evidence type="ECO:0000256" key="13">
    <source>
        <dbReference type="ARBA" id="ARBA00073026"/>
    </source>
</evidence>
<evidence type="ECO:0000256" key="11">
    <source>
        <dbReference type="ARBA" id="ARBA00044007"/>
    </source>
</evidence>
<keyword evidence="9" id="KW-0539">Nucleus</keyword>
<evidence type="ECO:0000313" key="19">
    <source>
        <dbReference type="Proteomes" id="UP000663829"/>
    </source>
</evidence>
<dbReference type="PANTHER" id="PTHR15561">
    <property type="entry name" value="CALCITONIN GENE-RELATED PEPTIDE-RECEPTOR COMPONENT PROTEIN"/>
    <property type="match status" value="1"/>
</dbReference>
<evidence type="ECO:0000259" key="14">
    <source>
        <dbReference type="SMART" id="SM00657"/>
    </source>
</evidence>
<dbReference type="GO" id="GO:0005666">
    <property type="term" value="C:RNA polymerase III complex"/>
    <property type="evidence" value="ECO:0007669"/>
    <property type="project" value="InterPro"/>
</dbReference>
<dbReference type="AlphaFoldDB" id="A0A813P2Z6"/>
<reference evidence="16" key="1">
    <citation type="submission" date="2021-02" db="EMBL/GenBank/DDBJ databases">
        <authorList>
            <person name="Nowell W R."/>
        </authorList>
    </citation>
    <scope>NUCLEOTIDE SEQUENCE</scope>
</reference>
<dbReference type="Proteomes" id="UP000681722">
    <property type="component" value="Unassembled WGS sequence"/>
</dbReference>
<name>A0A813P2Z6_9BILA</name>
<keyword evidence="5" id="KW-1003">Cell membrane</keyword>
<dbReference type="SUPFAM" id="SSF47819">
    <property type="entry name" value="HRDC-like"/>
    <property type="match status" value="1"/>
</dbReference>
<dbReference type="FunFam" id="1.20.1250.40:FF:000002">
    <property type="entry name" value="DNA-directed RNA polymerase III subunit RPC9"/>
    <property type="match status" value="1"/>
</dbReference>
<dbReference type="Proteomes" id="UP000677228">
    <property type="component" value="Unassembled WGS sequence"/>
</dbReference>
<dbReference type="SMART" id="SM00657">
    <property type="entry name" value="RPOL4c"/>
    <property type="match status" value="1"/>
</dbReference>
<evidence type="ECO:0000256" key="4">
    <source>
        <dbReference type="ARBA" id="ARBA00016672"/>
    </source>
</evidence>
<dbReference type="OrthoDB" id="1746530at2759"/>
<evidence type="ECO:0000256" key="1">
    <source>
        <dbReference type="ARBA" id="ARBA00004123"/>
    </source>
</evidence>
<dbReference type="EMBL" id="CAJNOK010000130">
    <property type="protein sequence ID" value="CAF0731337.1"/>
    <property type="molecule type" value="Genomic_DNA"/>
</dbReference>
<comment type="similarity">
    <text evidence="3">Belongs to the eukaryotic RPC9 RNA polymerase subunit family.</text>
</comment>
<accession>A0A813P2Z6</accession>
<dbReference type="InterPro" id="IPR006590">
    <property type="entry name" value="RNA_pol_Rpb4/RPC9_core"/>
</dbReference>
<keyword evidence="8" id="KW-0804">Transcription</keyword>
<evidence type="ECO:0000313" key="17">
    <source>
        <dbReference type="EMBL" id="CAF3506821.1"/>
    </source>
</evidence>
<dbReference type="GO" id="GO:0000166">
    <property type="term" value="F:nucleotide binding"/>
    <property type="evidence" value="ECO:0007669"/>
    <property type="project" value="InterPro"/>
</dbReference>
<evidence type="ECO:0000313" key="18">
    <source>
        <dbReference type="EMBL" id="CAF3527325.1"/>
    </source>
</evidence>
<comment type="caution">
    <text evidence="16">The sequence shown here is derived from an EMBL/GenBank/DDBJ whole genome shotgun (WGS) entry which is preliminary data.</text>
</comment>
<evidence type="ECO:0000256" key="3">
    <source>
        <dbReference type="ARBA" id="ARBA00006898"/>
    </source>
</evidence>
<evidence type="ECO:0000256" key="10">
    <source>
        <dbReference type="ARBA" id="ARBA00043924"/>
    </source>
</evidence>
<proteinExistence type="inferred from homology"/>
<dbReference type="Proteomes" id="UP000682733">
    <property type="component" value="Unassembled WGS sequence"/>
</dbReference>
<evidence type="ECO:0000256" key="12">
    <source>
        <dbReference type="ARBA" id="ARBA00045808"/>
    </source>
</evidence>
<dbReference type="EMBL" id="CAJOBC010000055">
    <property type="protein sequence ID" value="CAF3527325.1"/>
    <property type="molecule type" value="Genomic_DNA"/>
</dbReference>
<gene>
    <name evidence="16" type="ORF">GPM918_LOCUS669</name>
    <name evidence="15" type="ORF">OVA965_LOCUS825</name>
    <name evidence="18" type="ORF">SRO942_LOCUS670</name>
    <name evidence="17" type="ORF">TMI583_LOCUS826</name>
</gene>
<dbReference type="InterPro" id="IPR010997">
    <property type="entry name" value="HRDC-like_sf"/>
</dbReference>
<comment type="subunit">
    <text evidence="11">Component of the RNA polymerase III complex consisting of 17 subunits: a ten-subunit horseshoe-shaped catalytic core composed of POLR3A/RPC1, POLR3B/RPC2, POLR1C/RPAC1, POLR1D/RPAC2, POLR3K/RPC10, POLR2E/RPABC1, POLR2F/RPABC2, POLR2H/RPABC3, POLR2K/RPABC4 and POLR2L/RPABC5; a mobile stalk composed of two subunits POLR3H/RPC8 and CRCP/RPC9, protruding from the core and functioning primarily in transcription initiation; and additional subunits homologous to general transcription factors of the RNA polymerase II machinery, POLR3C/RPC3-POLR3F/RPC6-POLR3G/RPC7 heterotrimer required for transcription initiation and POLR3D/RPC4-POLR3E/RPC5 heterodimer involved in both transcription initiation and termination.</text>
</comment>
<dbReference type="PANTHER" id="PTHR15561:SF0">
    <property type="entry name" value="DNA-DIRECTED RNA POLYMERASE III SUBUNIT RPC9"/>
    <property type="match status" value="1"/>
</dbReference>
<dbReference type="InterPro" id="IPR005574">
    <property type="entry name" value="Rpb4/RPC9"/>
</dbReference>
<keyword evidence="19" id="KW-1185">Reference proteome</keyword>
<dbReference type="Gene3D" id="1.20.1250.40">
    <property type="match status" value="1"/>
</dbReference>
<protein>
    <recommendedName>
        <fullName evidence="4">DNA-directed RNA polymerase III subunit RPC9</fullName>
    </recommendedName>
    <alternativeName>
        <fullName evidence="13">DNA-directed RNA polymerase III subunit rpc9</fullName>
    </alternativeName>
</protein>
<dbReference type="EMBL" id="CAJOBA010000130">
    <property type="protein sequence ID" value="CAF3506821.1"/>
    <property type="molecule type" value="Genomic_DNA"/>
</dbReference>
<feature type="domain" description="RNA polymerase Rpb4/RPC9 core" evidence="14">
    <location>
        <begin position="1"/>
        <end position="131"/>
    </location>
</feature>
<evidence type="ECO:0000256" key="5">
    <source>
        <dbReference type="ARBA" id="ARBA00022475"/>
    </source>
</evidence>
<dbReference type="EMBL" id="CAJNOQ010000055">
    <property type="protein sequence ID" value="CAF0748204.1"/>
    <property type="molecule type" value="Genomic_DNA"/>
</dbReference>
<dbReference type="Proteomes" id="UP000663829">
    <property type="component" value="Unassembled WGS sequence"/>
</dbReference>
<evidence type="ECO:0000256" key="2">
    <source>
        <dbReference type="ARBA" id="ARBA00004413"/>
    </source>
</evidence>
<dbReference type="InterPro" id="IPR038846">
    <property type="entry name" value="RPC9"/>
</dbReference>
<evidence type="ECO:0000256" key="6">
    <source>
        <dbReference type="ARBA" id="ARBA00022478"/>
    </source>
</evidence>
<evidence type="ECO:0000313" key="16">
    <source>
        <dbReference type="EMBL" id="CAF0748204.1"/>
    </source>
</evidence>
<evidence type="ECO:0000256" key="7">
    <source>
        <dbReference type="ARBA" id="ARBA00023136"/>
    </source>
</evidence>
<dbReference type="GO" id="GO:0006384">
    <property type="term" value="P:transcription initiation at RNA polymerase III promoter"/>
    <property type="evidence" value="ECO:0007669"/>
    <property type="project" value="InterPro"/>
</dbReference>
<comment type="subcellular location">
    <subcellularLocation>
        <location evidence="2">Cell membrane</location>
        <topology evidence="2">Peripheral membrane protein</topology>
        <orientation evidence="2">Cytoplasmic side</orientation>
    </subcellularLocation>
    <subcellularLocation>
        <location evidence="1">Nucleus</location>
    </subcellularLocation>
</comment>
<organism evidence="16 19">
    <name type="scientific">Didymodactylos carnosus</name>
    <dbReference type="NCBI Taxonomy" id="1234261"/>
    <lineage>
        <taxon>Eukaryota</taxon>
        <taxon>Metazoa</taxon>
        <taxon>Spiralia</taxon>
        <taxon>Gnathifera</taxon>
        <taxon>Rotifera</taxon>
        <taxon>Eurotatoria</taxon>
        <taxon>Bdelloidea</taxon>
        <taxon>Philodinida</taxon>
        <taxon>Philodinidae</taxon>
        <taxon>Didymodactylos</taxon>
    </lineage>
</organism>
<keyword evidence="6" id="KW-0240">DNA-directed RNA polymerase</keyword>
<comment type="function">
    <text evidence="12">DNA-dependent RNA polymerase catalyzes the transcription of DNA into RNA using the four ribonucleoside triphosphates as substrates. Specific peripheric component of RNA polymerase III (Pol III) which synthesizes small non-coding RNAs including 5S rRNA, snRNAs, tRNAs and miRNAs from at least 500 distinct genomic loci. With POLR3H/RPC8 forms a mobile stalk that protrudes from Pol III core and functions primarily in transcription initiation. Pol III plays a key role in sensing and limiting infection by intracellular bacteria and DNA viruses. Acts as nuclear and cytosolic DNA sensor involved in innate immune response. Can sense non-self dsDNA that serves as template for transcription into dsRNA. The non-self RNA polymerase III transcripts, such as Epstein-Barr virus-encoded RNAs (EBERs) induce type I interferon and NF-kappa-B through the RIG-I pathway.</text>
</comment>